<sequence>MCAAVVSVITMTVWNVTRYSIVNDQWEELPKMPCERDDGTAVVWQNQVLLVAGVGVNSLGDDGSVPLCVSFNPMKKCWQNKMTLQTPRQGAARALLDGKLYVCGGNGSEHTLQDEQCGCPEALALV</sequence>
<dbReference type="PANTHER" id="PTHR46344">
    <property type="entry name" value="OS02G0202900 PROTEIN"/>
    <property type="match status" value="1"/>
</dbReference>
<evidence type="ECO:0000256" key="2">
    <source>
        <dbReference type="ARBA" id="ARBA00022737"/>
    </source>
</evidence>
<dbReference type="Gene3D" id="2.120.10.80">
    <property type="entry name" value="Kelch-type beta propeller"/>
    <property type="match status" value="1"/>
</dbReference>
<proteinExistence type="predicted"/>
<evidence type="ECO:0000313" key="3">
    <source>
        <dbReference type="EMBL" id="CAE8685391.1"/>
    </source>
</evidence>
<evidence type="ECO:0000313" key="4">
    <source>
        <dbReference type="Proteomes" id="UP000626109"/>
    </source>
</evidence>
<dbReference type="PANTHER" id="PTHR46344:SF27">
    <property type="entry name" value="KELCH REPEAT SUPERFAMILY PROTEIN"/>
    <property type="match status" value="1"/>
</dbReference>
<keyword evidence="2" id="KW-0677">Repeat</keyword>
<dbReference type="AlphaFoldDB" id="A0A813JV82"/>
<gene>
    <name evidence="3" type="ORF">PGLA2088_LOCUS24446</name>
</gene>
<keyword evidence="1" id="KW-0880">Kelch repeat</keyword>
<name>A0A813JV82_POLGL</name>
<comment type="caution">
    <text evidence="3">The sequence shown here is derived from an EMBL/GenBank/DDBJ whole genome shotgun (WGS) entry which is preliminary data.</text>
</comment>
<accession>A0A813JV82</accession>
<dbReference type="SUPFAM" id="SSF117281">
    <property type="entry name" value="Kelch motif"/>
    <property type="match status" value="1"/>
</dbReference>
<evidence type="ECO:0000256" key="1">
    <source>
        <dbReference type="ARBA" id="ARBA00022441"/>
    </source>
</evidence>
<dbReference type="InterPro" id="IPR015915">
    <property type="entry name" value="Kelch-typ_b-propeller"/>
</dbReference>
<organism evidence="3 4">
    <name type="scientific">Polarella glacialis</name>
    <name type="common">Dinoflagellate</name>
    <dbReference type="NCBI Taxonomy" id="89957"/>
    <lineage>
        <taxon>Eukaryota</taxon>
        <taxon>Sar</taxon>
        <taxon>Alveolata</taxon>
        <taxon>Dinophyceae</taxon>
        <taxon>Suessiales</taxon>
        <taxon>Suessiaceae</taxon>
        <taxon>Polarella</taxon>
    </lineage>
</organism>
<reference evidence="3" key="1">
    <citation type="submission" date="2021-02" db="EMBL/GenBank/DDBJ databases">
        <authorList>
            <person name="Dougan E. K."/>
            <person name="Rhodes N."/>
            <person name="Thang M."/>
            <person name="Chan C."/>
        </authorList>
    </citation>
    <scope>NUCLEOTIDE SEQUENCE</scope>
</reference>
<dbReference type="EMBL" id="CAJNNW010026439">
    <property type="protein sequence ID" value="CAE8685391.1"/>
    <property type="molecule type" value="Genomic_DNA"/>
</dbReference>
<protein>
    <submittedName>
        <fullName evidence="3">Uncharacterized protein</fullName>
    </submittedName>
</protein>
<dbReference type="Proteomes" id="UP000626109">
    <property type="component" value="Unassembled WGS sequence"/>
</dbReference>